<accession>A0A0N0GNE4</accession>
<evidence type="ECO:0000256" key="3">
    <source>
        <dbReference type="ARBA" id="ARBA00022840"/>
    </source>
</evidence>
<dbReference type="AlphaFoldDB" id="A0A0N0GNE4"/>
<protein>
    <submittedName>
        <fullName evidence="6">Argininosuccinate lyase</fullName>
    </submittedName>
</protein>
<dbReference type="OrthoDB" id="6964321at2"/>
<dbReference type="SUPFAM" id="SSF56059">
    <property type="entry name" value="Glutathione synthetase ATP-binding domain-like"/>
    <property type="match status" value="1"/>
</dbReference>
<evidence type="ECO:0000256" key="4">
    <source>
        <dbReference type="PROSITE-ProRule" id="PRU00409"/>
    </source>
</evidence>
<dbReference type="GO" id="GO:0016874">
    <property type="term" value="F:ligase activity"/>
    <property type="evidence" value="ECO:0007669"/>
    <property type="project" value="UniProtKB-KW"/>
</dbReference>
<feature type="domain" description="ATP-grasp" evidence="5">
    <location>
        <begin position="127"/>
        <end position="316"/>
    </location>
</feature>
<dbReference type="EMBL" id="LAQT01000009">
    <property type="protein sequence ID" value="KPC52714.1"/>
    <property type="molecule type" value="Genomic_DNA"/>
</dbReference>
<evidence type="ECO:0000313" key="7">
    <source>
        <dbReference type="Proteomes" id="UP000037939"/>
    </source>
</evidence>
<reference evidence="6 7" key="1">
    <citation type="submission" date="2015-07" db="EMBL/GenBank/DDBJ databases">
        <title>Draft genome sequence of the Amantichitinum ursilacus IGB-41, a new chitin-degrading bacterium.</title>
        <authorList>
            <person name="Kirstahler P."/>
            <person name="Guenther M."/>
            <person name="Grumaz C."/>
            <person name="Rupp S."/>
            <person name="Zibek S."/>
            <person name="Sohn K."/>
        </authorList>
    </citation>
    <scope>NUCLEOTIDE SEQUENCE [LARGE SCALE GENOMIC DNA]</scope>
    <source>
        <strain evidence="6 7">IGB-41</strain>
    </source>
</reference>
<keyword evidence="6" id="KW-0456">Lyase</keyword>
<dbReference type="GO" id="GO:0046872">
    <property type="term" value="F:metal ion binding"/>
    <property type="evidence" value="ECO:0007669"/>
    <property type="project" value="InterPro"/>
</dbReference>
<dbReference type="InterPro" id="IPR011761">
    <property type="entry name" value="ATP-grasp"/>
</dbReference>
<evidence type="ECO:0000313" key="6">
    <source>
        <dbReference type="EMBL" id="KPC52714.1"/>
    </source>
</evidence>
<dbReference type="GO" id="GO:0005524">
    <property type="term" value="F:ATP binding"/>
    <property type="evidence" value="ECO:0007669"/>
    <property type="project" value="UniProtKB-UniRule"/>
</dbReference>
<dbReference type="PATRIC" id="fig|857265.3.peg.2625"/>
<dbReference type="InterPro" id="IPR052032">
    <property type="entry name" value="ATP-dep_AA_Ligase"/>
</dbReference>
<dbReference type="Gene3D" id="3.30.1490.20">
    <property type="entry name" value="ATP-grasp fold, A domain"/>
    <property type="match status" value="1"/>
</dbReference>
<keyword evidence="2 4" id="KW-0547">Nucleotide-binding</keyword>
<dbReference type="STRING" id="857265.WG78_12740"/>
<organism evidence="6 7">
    <name type="scientific">Amantichitinum ursilacus</name>
    <dbReference type="NCBI Taxonomy" id="857265"/>
    <lineage>
        <taxon>Bacteria</taxon>
        <taxon>Pseudomonadati</taxon>
        <taxon>Pseudomonadota</taxon>
        <taxon>Betaproteobacteria</taxon>
        <taxon>Neisseriales</taxon>
        <taxon>Chitinibacteraceae</taxon>
        <taxon>Amantichitinum</taxon>
    </lineage>
</organism>
<evidence type="ECO:0000259" key="5">
    <source>
        <dbReference type="PROSITE" id="PS50975"/>
    </source>
</evidence>
<proteinExistence type="predicted"/>
<dbReference type="GO" id="GO:0016829">
    <property type="term" value="F:lyase activity"/>
    <property type="evidence" value="ECO:0007669"/>
    <property type="project" value="UniProtKB-KW"/>
</dbReference>
<sequence>MAAIKCIIVVGYNGTRALDIALLRQTYQRVYGQPLVLLVEQLKPTDMQLADRVLLTDFAPEHLATALPQLRQALEELQLQPVGVLPFSDRGVVLGAALAEAYGLPGSGTEAALAGIDKRVFRRLDAACIDRPEGYQPVYSTQVDSLSALRDVVAQLQGQAFIKPAQEGASRGCRVIHSLAECEDAWAELSRYRAGGVIVETLVEAAREYSWDQVAGARWITEKQTTEGRFRAEIQQVVPAPLPELAQRRIDAAGQHMADLVAPRHGAWHNEIFWRANQTTSAVETNMRPGGMQIWHLAMHSFAGFDPWQAWLRWAVEGVEHNAPLQQVGYSGVRLIQAPRDGTVLAWPDIAATANALGIRLIGGGWDKPLGAPASTLITDNFSFLGYVMVHHADYATLCRQLLQLVAALEQRIEIKPVY</sequence>
<dbReference type="InterPro" id="IPR013815">
    <property type="entry name" value="ATP_grasp_subdomain_1"/>
</dbReference>
<dbReference type="PROSITE" id="PS50975">
    <property type="entry name" value="ATP_GRASP"/>
    <property type="match status" value="1"/>
</dbReference>
<comment type="caution">
    <text evidence="6">The sequence shown here is derived from an EMBL/GenBank/DDBJ whole genome shotgun (WGS) entry which is preliminary data.</text>
</comment>
<gene>
    <name evidence="6" type="ORF">WG78_12740</name>
</gene>
<dbReference type="Gene3D" id="3.30.470.20">
    <property type="entry name" value="ATP-grasp fold, B domain"/>
    <property type="match status" value="1"/>
</dbReference>
<keyword evidence="1" id="KW-0436">Ligase</keyword>
<evidence type="ECO:0000256" key="2">
    <source>
        <dbReference type="ARBA" id="ARBA00022741"/>
    </source>
</evidence>
<dbReference type="Proteomes" id="UP000037939">
    <property type="component" value="Unassembled WGS sequence"/>
</dbReference>
<name>A0A0N0GNE4_9NEIS</name>
<keyword evidence="7" id="KW-1185">Reference proteome</keyword>
<dbReference type="PANTHER" id="PTHR43585">
    <property type="entry name" value="FUMIPYRROLE BIOSYNTHESIS PROTEIN C"/>
    <property type="match status" value="1"/>
</dbReference>
<dbReference type="PANTHER" id="PTHR43585:SF2">
    <property type="entry name" value="ATP-GRASP ENZYME FSQD"/>
    <property type="match status" value="1"/>
</dbReference>
<keyword evidence="3 4" id="KW-0067">ATP-binding</keyword>
<dbReference type="RefSeq" id="WP_053938185.1">
    <property type="nucleotide sequence ID" value="NZ_LAQT01000009.1"/>
</dbReference>
<evidence type="ECO:0000256" key="1">
    <source>
        <dbReference type="ARBA" id="ARBA00022598"/>
    </source>
</evidence>